<proteinExistence type="predicted"/>
<name>A0A1A9ZXG4_GLOPL</name>
<feature type="region of interest" description="Disordered" evidence="1">
    <location>
        <begin position="1"/>
        <end position="59"/>
    </location>
</feature>
<dbReference type="AlphaFoldDB" id="A0A1A9ZXG4"/>
<evidence type="ECO:0000313" key="3">
    <source>
        <dbReference type="Proteomes" id="UP000092445"/>
    </source>
</evidence>
<keyword evidence="3" id="KW-1185">Reference proteome</keyword>
<protein>
    <submittedName>
        <fullName evidence="2">Uncharacterized protein</fullName>
    </submittedName>
</protein>
<evidence type="ECO:0000256" key="1">
    <source>
        <dbReference type="SAM" id="MobiDB-lite"/>
    </source>
</evidence>
<reference evidence="3" key="1">
    <citation type="submission" date="2014-03" db="EMBL/GenBank/DDBJ databases">
        <authorList>
            <person name="Aksoy S."/>
            <person name="Warren W."/>
            <person name="Wilson R.K."/>
        </authorList>
    </citation>
    <scope>NUCLEOTIDE SEQUENCE [LARGE SCALE GENOMIC DNA]</scope>
    <source>
        <strain evidence="3">IAEA</strain>
    </source>
</reference>
<evidence type="ECO:0000313" key="2">
    <source>
        <dbReference type="EnsemblMetazoa" id="GPAI028166-PA"/>
    </source>
</evidence>
<feature type="compositionally biased region" description="Basic and acidic residues" evidence="1">
    <location>
        <begin position="12"/>
        <end position="38"/>
    </location>
</feature>
<dbReference type="STRING" id="7398.A0A1A9ZXG4"/>
<accession>A0A1A9ZXG4</accession>
<dbReference type="EnsemblMetazoa" id="GPAI028166-RA">
    <property type="protein sequence ID" value="GPAI028166-PA"/>
    <property type="gene ID" value="GPAI028166"/>
</dbReference>
<organism evidence="2 3">
    <name type="scientific">Glossina pallidipes</name>
    <name type="common">Tsetse fly</name>
    <dbReference type="NCBI Taxonomy" id="7398"/>
    <lineage>
        <taxon>Eukaryota</taxon>
        <taxon>Metazoa</taxon>
        <taxon>Ecdysozoa</taxon>
        <taxon>Arthropoda</taxon>
        <taxon>Hexapoda</taxon>
        <taxon>Insecta</taxon>
        <taxon>Pterygota</taxon>
        <taxon>Neoptera</taxon>
        <taxon>Endopterygota</taxon>
        <taxon>Diptera</taxon>
        <taxon>Brachycera</taxon>
        <taxon>Muscomorpha</taxon>
        <taxon>Hippoboscoidea</taxon>
        <taxon>Glossinidae</taxon>
        <taxon>Glossina</taxon>
    </lineage>
</organism>
<reference evidence="2" key="2">
    <citation type="submission" date="2020-05" db="UniProtKB">
        <authorList>
            <consortium name="EnsemblMetazoa"/>
        </authorList>
    </citation>
    <scope>IDENTIFICATION</scope>
    <source>
        <strain evidence="2">IAEA</strain>
    </source>
</reference>
<dbReference type="Proteomes" id="UP000092445">
    <property type="component" value="Unassembled WGS sequence"/>
</dbReference>
<dbReference type="VEuPathDB" id="VectorBase:GPAI028166"/>
<feature type="compositionally biased region" description="Acidic residues" evidence="1">
    <location>
        <begin position="1"/>
        <end position="11"/>
    </location>
</feature>
<sequence>MADESEPGPEENIEKPEGEEGVGKAPEEAKPNEESKPEEVEEDFPLIDSSTEYTADPEQERNYADYKKLVKEIKCQTAHLENIKDQIQTIACKACKTSCEEKDLKDLQTCLDREMEKQRCLVNKIIYLQNFGSKRRYKEIDLATTFDEDQMISAPITCESMMVKTSAGAKEGKKEKKEEDKK</sequence>